<keyword evidence="2" id="KW-0436">Ligase</keyword>
<keyword evidence="4" id="KW-0547">Nucleotide-binding</keyword>
<dbReference type="PANTHER" id="PTHR11136">
    <property type="entry name" value="FOLYLPOLYGLUTAMATE SYNTHASE-RELATED"/>
    <property type="match status" value="1"/>
</dbReference>
<dbReference type="GO" id="GO:0004326">
    <property type="term" value="F:tetrahydrofolylpolyglutamate synthase activity"/>
    <property type="evidence" value="ECO:0007669"/>
    <property type="project" value="InterPro"/>
</dbReference>
<dbReference type="SUPFAM" id="SSF53623">
    <property type="entry name" value="MurD-like peptide ligases, catalytic domain"/>
    <property type="match status" value="1"/>
</dbReference>
<dbReference type="GO" id="GO:0005829">
    <property type="term" value="C:cytosol"/>
    <property type="evidence" value="ECO:0007669"/>
    <property type="project" value="TreeGrafter"/>
</dbReference>
<name>A0A162YJI6_DIDRA</name>
<evidence type="ECO:0000256" key="4">
    <source>
        <dbReference type="ARBA" id="ARBA00022741"/>
    </source>
</evidence>
<dbReference type="InterPro" id="IPR036565">
    <property type="entry name" value="Mur-like_cat_sf"/>
</dbReference>
<organism evidence="7 8">
    <name type="scientific">Didymella rabiei</name>
    <name type="common">Chickpea ascochyta blight fungus</name>
    <name type="synonym">Mycosphaerella rabiei</name>
    <dbReference type="NCBI Taxonomy" id="5454"/>
    <lineage>
        <taxon>Eukaryota</taxon>
        <taxon>Fungi</taxon>
        <taxon>Dikarya</taxon>
        <taxon>Ascomycota</taxon>
        <taxon>Pezizomycotina</taxon>
        <taxon>Dothideomycetes</taxon>
        <taxon>Pleosporomycetidae</taxon>
        <taxon>Pleosporales</taxon>
        <taxon>Pleosporineae</taxon>
        <taxon>Didymellaceae</taxon>
        <taxon>Ascochyta</taxon>
    </lineage>
</organism>
<sequence length="476" mass="52176">MAKIQPGLERIAALLKNVQFPWRAIHVAGTNGKGSICHHASSLLVGRGVEVGMFTSPHLVDRWDGISINGKPIAQEKFRTVESHFLKLNASHQMGASPFEILTATAFTLFNDANVQVGVVEVGMGGTLDSTNMLNNQAVSVISKIARDHEGFLGSTLSEIAGHKAGILRPKVPYLISSANEANVINAINDHAKEMGAGPQLSTRSFDLQDGLYESAEWGRITRSAPSFQQENIKMAVVAAMQTLESMGQPMRPVDISKTLLAKVKERHHGRQEMVQVPPVFRHAAERKNQVLVDGAHNPDAAVALDEFVRENLRFGQTPAETRPASGWPVTWVLAMTQGKEARDYLAKLLKPGDRVITTAFGPVDGMPWVKPMDAKELLEVAKAVEPQITGIHVPVLGALRALSAAKYMMDPSADWTPIVLTGSLYLVGDFHRELRPRSSKTWWTDTDDAAAADREWILNVEVEERERVKAALFSR</sequence>
<dbReference type="OrthoDB" id="5212574at2759"/>
<dbReference type="PROSITE" id="PS01012">
    <property type="entry name" value="FOLYLPOLYGLU_SYNT_2"/>
    <property type="match status" value="1"/>
</dbReference>
<reference evidence="7 8" key="1">
    <citation type="journal article" date="2016" name="Sci. Rep.">
        <title>Draft genome sequencing and secretome analysis of fungal phytopathogen Ascochyta rabiei provides insight into the necrotrophic effector repertoire.</title>
        <authorList>
            <person name="Verma S."/>
            <person name="Gazara R.K."/>
            <person name="Nizam S."/>
            <person name="Parween S."/>
            <person name="Chattopadhyay D."/>
            <person name="Verma P.K."/>
        </authorList>
    </citation>
    <scope>NUCLEOTIDE SEQUENCE [LARGE SCALE GENOMIC DNA]</scope>
    <source>
        <strain evidence="7 8">ArDII</strain>
    </source>
</reference>
<dbReference type="UniPathway" id="UPA00850"/>
<proteinExistence type="inferred from homology"/>
<comment type="similarity">
    <text evidence="1">Belongs to the folylpolyglutamate synthase family.</text>
</comment>
<keyword evidence="6" id="KW-0460">Magnesium</keyword>
<keyword evidence="8" id="KW-1185">Reference proteome</keyword>
<dbReference type="Gene3D" id="3.90.190.20">
    <property type="entry name" value="Mur ligase, C-terminal domain"/>
    <property type="match status" value="1"/>
</dbReference>
<keyword evidence="3" id="KW-0479">Metal-binding</keyword>
<evidence type="ECO:0000313" key="7">
    <source>
        <dbReference type="EMBL" id="KZM20080.1"/>
    </source>
</evidence>
<dbReference type="PANTHER" id="PTHR11136:SF0">
    <property type="entry name" value="DIHYDROFOLATE SYNTHETASE-RELATED"/>
    <property type="match status" value="1"/>
</dbReference>
<dbReference type="Gene3D" id="3.40.1190.10">
    <property type="entry name" value="Mur-like, catalytic domain"/>
    <property type="match status" value="1"/>
</dbReference>
<gene>
    <name evidence="7" type="ORF">ST47_g8768</name>
</gene>
<protein>
    <submittedName>
        <fullName evidence="7">ATP binding</fullName>
    </submittedName>
</protein>
<dbReference type="GO" id="GO:0005524">
    <property type="term" value="F:ATP binding"/>
    <property type="evidence" value="ECO:0007669"/>
    <property type="project" value="UniProtKB-KW"/>
</dbReference>
<evidence type="ECO:0000256" key="3">
    <source>
        <dbReference type="ARBA" id="ARBA00022723"/>
    </source>
</evidence>
<dbReference type="GO" id="GO:0046872">
    <property type="term" value="F:metal ion binding"/>
    <property type="evidence" value="ECO:0007669"/>
    <property type="project" value="UniProtKB-KW"/>
</dbReference>
<evidence type="ECO:0000313" key="8">
    <source>
        <dbReference type="Proteomes" id="UP000076837"/>
    </source>
</evidence>
<dbReference type="SUPFAM" id="SSF53244">
    <property type="entry name" value="MurD-like peptide ligases, peptide-binding domain"/>
    <property type="match status" value="1"/>
</dbReference>
<evidence type="ECO:0000256" key="1">
    <source>
        <dbReference type="ARBA" id="ARBA00008276"/>
    </source>
</evidence>
<accession>A0A162YJI6</accession>
<dbReference type="GO" id="GO:0008841">
    <property type="term" value="F:dihydrofolate synthase activity"/>
    <property type="evidence" value="ECO:0007669"/>
    <property type="project" value="TreeGrafter"/>
</dbReference>
<dbReference type="InterPro" id="IPR036615">
    <property type="entry name" value="Mur_ligase_C_dom_sf"/>
</dbReference>
<dbReference type="STRING" id="5454.A0A162YJI6"/>
<dbReference type="InterPro" id="IPR018109">
    <property type="entry name" value="Folylpolyglutamate_synth_CS"/>
</dbReference>
<dbReference type="NCBIfam" id="TIGR01499">
    <property type="entry name" value="folC"/>
    <property type="match status" value="1"/>
</dbReference>
<comment type="caution">
    <text evidence="7">The sequence shown here is derived from an EMBL/GenBank/DDBJ whole genome shotgun (WGS) entry which is preliminary data.</text>
</comment>
<dbReference type="GO" id="GO:0005739">
    <property type="term" value="C:mitochondrion"/>
    <property type="evidence" value="ECO:0007669"/>
    <property type="project" value="TreeGrafter"/>
</dbReference>
<evidence type="ECO:0000256" key="6">
    <source>
        <dbReference type="ARBA" id="ARBA00022842"/>
    </source>
</evidence>
<dbReference type="Proteomes" id="UP000076837">
    <property type="component" value="Unassembled WGS sequence"/>
</dbReference>
<evidence type="ECO:0000256" key="2">
    <source>
        <dbReference type="ARBA" id="ARBA00022598"/>
    </source>
</evidence>
<dbReference type="AlphaFoldDB" id="A0A162YJI6"/>
<evidence type="ECO:0000256" key="5">
    <source>
        <dbReference type="ARBA" id="ARBA00022840"/>
    </source>
</evidence>
<dbReference type="InterPro" id="IPR001645">
    <property type="entry name" value="Folylpolyglutamate_synth"/>
</dbReference>
<keyword evidence="5" id="KW-0067">ATP-binding</keyword>
<dbReference type="EMBL" id="JYNV01000286">
    <property type="protein sequence ID" value="KZM20080.1"/>
    <property type="molecule type" value="Genomic_DNA"/>
</dbReference>